<feature type="transmembrane region" description="Helical" evidence="11">
    <location>
        <begin position="141"/>
        <end position="163"/>
    </location>
</feature>
<evidence type="ECO:0000313" key="13">
    <source>
        <dbReference type="Proteomes" id="UP001149411"/>
    </source>
</evidence>
<organism evidence="12 13">
    <name type="scientific">Halorutilus salinus</name>
    <dbReference type="NCBI Taxonomy" id="2487751"/>
    <lineage>
        <taxon>Archaea</taxon>
        <taxon>Methanobacteriati</taxon>
        <taxon>Methanobacteriota</taxon>
        <taxon>Stenosarchaea group</taxon>
        <taxon>Halobacteria</taxon>
        <taxon>Halorutilales</taxon>
        <taxon>Halorutilaceae</taxon>
        <taxon>Halorutilus</taxon>
    </lineage>
</organism>
<protein>
    <submittedName>
        <fullName evidence="12">Bacteriorhodopsin</fullName>
    </submittedName>
</protein>
<evidence type="ECO:0000256" key="10">
    <source>
        <dbReference type="ARBA" id="ARBA00023170"/>
    </source>
</evidence>
<evidence type="ECO:0000256" key="4">
    <source>
        <dbReference type="ARBA" id="ARBA00022606"/>
    </source>
</evidence>
<keyword evidence="7 11" id="KW-1133">Transmembrane helix</keyword>
<keyword evidence="5 11" id="KW-0812">Transmembrane</keyword>
<reference evidence="12" key="1">
    <citation type="submission" date="2022-09" db="EMBL/GenBank/DDBJ databases">
        <title>Haloadaptaus new haloarchaeum isolated from saline soil.</title>
        <authorList>
            <person name="Duran-Viseras A."/>
            <person name="Sanchez-Porro C."/>
            <person name="Ventosa A."/>
        </authorList>
    </citation>
    <scope>NUCLEOTIDE SEQUENCE</scope>
    <source>
        <strain evidence="12">F3-133</strain>
    </source>
</reference>
<keyword evidence="8" id="KW-0157">Chromophore</keyword>
<keyword evidence="4" id="KW-0716">Sensory transduction</keyword>
<dbReference type="Pfam" id="PF01036">
    <property type="entry name" value="Bac_rhodopsin"/>
    <property type="match status" value="1"/>
</dbReference>
<dbReference type="GO" id="GO:0009881">
    <property type="term" value="F:photoreceptor activity"/>
    <property type="evidence" value="ECO:0007669"/>
    <property type="project" value="UniProtKB-KW"/>
</dbReference>
<accession>A0A9Q4GH26</accession>
<feature type="transmembrane region" description="Helical" evidence="11">
    <location>
        <begin position="243"/>
        <end position="261"/>
    </location>
</feature>
<dbReference type="PANTHER" id="PTHR28286:SF2">
    <property type="entry name" value="BACTERIORHODOPSIN _OPSIN, NOPA (EUROFUNG)"/>
    <property type="match status" value="1"/>
</dbReference>
<name>A0A9Q4GH26_9EURY</name>
<comment type="subcellular location">
    <subcellularLocation>
        <location evidence="1">Membrane</location>
        <topology evidence="1">Multi-pass membrane protein</topology>
    </subcellularLocation>
</comment>
<dbReference type="EMBL" id="RKLV01000007">
    <property type="protein sequence ID" value="MCX2819367.1"/>
    <property type="molecule type" value="Genomic_DNA"/>
</dbReference>
<keyword evidence="13" id="KW-1185">Reference proteome</keyword>
<evidence type="ECO:0000256" key="7">
    <source>
        <dbReference type="ARBA" id="ARBA00022989"/>
    </source>
</evidence>
<dbReference type="SUPFAM" id="SSF81321">
    <property type="entry name" value="Family A G protein-coupled receptor-like"/>
    <property type="match status" value="1"/>
</dbReference>
<feature type="transmembrane region" description="Helical" evidence="11">
    <location>
        <begin position="169"/>
        <end position="190"/>
    </location>
</feature>
<evidence type="ECO:0000256" key="8">
    <source>
        <dbReference type="ARBA" id="ARBA00022991"/>
    </source>
</evidence>
<gene>
    <name evidence="12" type="ORF">EGH25_08380</name>
</gene>
<feature type="transmembrane region" description="Helical" evidence="11">
    <location>
        <begin position="40"/>
        <end position="58"/>
    </location>
</feature>
<keyword evidence="10" id="KW-0675">Receptor</keyword>
<dbReference type="GO" id="GO:0016020">
    <property type="term" value="C:membrane"/>
    <property type="evidence" value="ECO:0007669"/>
    <property type="project" value="UniProtKB-SubCell"/>
</dbReference>
<evidence type="ECO:0000256" key="9">
    <source>
        <dbReference type="ARBA" id="ARBA00023136"/>
    </source>
</evidence>
<dbReference type="GO" id="GO:0007602">
    <property type="term" value="P:phototransduction"/>
    <property type="evidence" value="ECO:0007669"/>
    <property type="project" value="UniProtKB-KW"/>
</dbReference>
<sequence length="277" mass="30190">MSVTPISLGSLAQFPAQTDMSQSEIFNEVVMGDSLLASSLYVNIALAGLTLLAIAYIAKDVTDPRAKLIIVSCMMISAVSVSSYTGLFSGMTISMLEMPAGHALGGEEVVSLWGRYLTWAFSTPFILLALGLIAGSNLTKIFTAIVFDVGIMITGLAAALTTSSYVLRWFWYLVSVSFFLVVVYILLVEWPKDAERTGTKGIFSKLKILTVVLWFGYTVWWGVGNEGLALIENVALTSWGYSVFDIFAKYLFTFLVVLYVIDEPEEVTGGDGWGLDI</sequence>
<comment type="caution">
    <text evidence="12">The sequence shown here is derived from an EMBL/GenBank/DDBJ whole genome shotgun (WGS) entry which is preliminary data.</text>
</comment>
<comment type="similarity">
    <text evidence="2">Belongs to the archaeal/bacterial/fungal opsin family.</text>
</comment>
<feature type="transmembrane region" description="Helical" evidence="11">
    <location>
        <begin position="202"/>
        <end position="223"/>
    </location>
</feature>
<dbReference type="PRINTS" id="PR00251">
    <property type="entry name" value="BACTRLOPSIN"/>
</dbReference>
<dbReference type="InterPro" id="IPR001425">
    <property type="entry name" value="Arc/bac/fun_rhodopsins"/>
</dbReference>
<evidence type="ECO:0000256" key="5">
    <source>
        <dbReference type="ARBA" id="ARBA00022692"/>
    </source>
</evidence>
<keyword evidence="9 11" id="KW-0472">Membrane</keyword>
<proteinExistence type="inferred from homology"/>
<dbReference type="AlphaFoldDB" id="A0A9Q4GH26"/>
<evidence type="ECO:0000256" key="1">
    <source>
        <dbReference type="ARBA" id="ARBA00004141"/>
    </source>
</evidence>
<evidence type="ECO:0000313" key="12">
    <source>
        <dbReference type="EMBL" id="MCX2819367.1"/>
    </source>
</evidence>
<dbReference type="SMART" id="SM01021">
    <property type="entry name" value="Bac_rhodopsin"/>
    <property type="match status" value="1"/>
</dbReference>
<evidence type="ECO:0000256" key="2">
    <source>
        <dbReference type="ARBA" id="ARBA00008130"/>
    </source>
</evidence>
<evidence type="ECO:0000256" key="3">
    <source>
        <dbReference type="ARBA" id="ARBA00022543"/>
    </source>
</evidence>
<feature type="transmembrane region" description="Helical" evidence="11">
    <location>
        <begin position="70"/>
        <end position="96"/>
    </location>
</feature>
<keyword evidence="3" id="KW-0600">Photoreceptor protein</keyword>
<keyword evidence="6" id="KW-0681">Retinal protein</keyword>
<evidence type="ECO:0000256" key="11">
    <source>
        <dbReference type="SAM" id="Phobius"/>
    </source>
</evidence>
<feature type="transmembrane region" description="Helical" evidence="11">
    <location>
        <begin position="116"/>
        <end position="134"/>
    </location>
</feature>
<dbReference type="RefSeq" id="WP_266087552.1">
    <property type="nucleotide sequence ID" value="NZ_RKLV01000007.1"/>
</dbReference>
<evidence type="ECO:0000256" key="6">
    <source>
        <dbReference type="ARBA" id="ARBA00022925"/>
    </source>
</evidence>
<dbReference type="Proteomes" id="UP001149411">
    <property type="component" value="Unassembled WGS sequence"/>
</dbReference>
<dbReference type="PANTHER" id="PTHR28286">
    <property type="match status" value="1"/>
</dbReference>
<dbReference type="Gene3D" id="1.20.1070.10">
    <property type="entry name" value="Rhodopsin 7-helix transmembrane proteins"/>
    <property type="match status" value="1"/>
</dbReference>